<comment type="similarity">
    <text evidence="1">Belongs to the CapA family.</text>
</comment>
<evidence type="ECO:0000256" key="1">
    <source>
        <dbReference type="ARBA" id="ARBA00005662"/>
    </source>
</evidence>
<evidence type="ECO:0000313" key="5">
    <source>
        <dbReference type="Proteomes" id="UP000593758"/>
    </source>
</evidence>
<organism evidence="4 5">
    <name type="scientific">Ruania alkalisoli</name>
    <dbReference type="NCBI Taxonomy" id="2779775"/>
    <lineage>
        <taxon>Bacteria</taxon>
        <taxon>Bacillati</taxon>
        <taxon>Actinomycetota</taxon>
        <taxon>Actinomycetes</taxon>
        <taxon>Micrococcales</taxon>
        <taxon>Ruaniaceae</taxon>
        <taxon>Ruania</taxon>
    </lineage>
</organism>
<sequence length="430" mass="45359">MPTNPRRGWLIPAILTLIVIVGGAIALALSVPLSEDDPVPTATTVPTSAPSEPSSSPPPEEDPVEDVVFTIGATGDVLPHDTPIREARTTDGYDFTPMLEATRTWSSGVDLALCNMEVPLSLPDEEPTGYPLFGAPDQLPGNLADLGWDGCSTGTNHSLDRGYDNLAYTLDVFDDVGLGHAGTARSQDEAAAPQLYRLERGGRTITVAQLGGTYGTNGLPIPDDAPWSVSLLDAETLTQQARSARAAGADLVVATLHWGLEYQSAPNEEQRALAEALAASGEIDLIIGNHPHVPQPFELLDGGPDGSGLWVAWSLGNFISNQDDACCVPQTATGLFMTATVEAPAAGPVRVTGMEWSAMTVDREGGQHVYPLEDLLAGERPAELTLSESVLASREAGVREVMEQSTGADFTERSEPPDPTGPEPEIVPRS</sequence>
<protein>
    <submittedName>
        <fullName evidence="4">CapA family protein</fullName>
    </submittedName>
</protein>
<gene>
    <name evidence="4" type="ORF">IM660_07675</name>
</gene>
<evidence type="ECO:0000313" key="4">
    <source>
        <dbReference type="EMBL" id="QOR72108.1"/>
    </source>
</evidence>
<dbReference type="CDD" id="cd07381">
    <property type="entry name" value="MPP_CapA"/>
    <property type="match status" value="1"/>
</dbReference>
<dbReference type="PANTHER" id="PTHR33393:SF13">
    <property type="entry name" value="PGA BIOSYNTHESIS PROTEIN CAPA"/>
    <property type="match status" value="1"/>
</dbReference>
<dbReference type="InterPro" id="IPR019079">
    <property type="entry name" value="Capsule_synth_CapA"/>
</dbReference>
<name>A0A7M1SX04_9MICO</name>
<dbReference type="Gene3D" id="3.60.21.10">
    <property type="match status" value="1"/>
</dbReference>
<feature type="domain" description="Capsule synthesis protein CapA" evidence="3">
    <location>
        <begin position="70"/>
        <end position="322"/>
    </location>
</feature>
<dbReference type="Proteomes" id="UP000593758">
    <property type="component" value="Chromosome"/>
</dbReference>
<reference evidence="4 5" key="1">
    <citation type="submission" date="2020-10" db="EMBL/GenBank/DDBJ databases">
        <title>Haloactinobacterium sp. RN3S43, a bacterium isolated from saline soil.</title>
        <authorList>
            <person name="Sun J.-Q."/>
        </authorList>
    </citation>
    <scope>NUCLEOTIDE SEQUENCE [LARGE SCALE GENOMIC DNA]</scope>
    <source>
        <strain evidence="4 5">RN3S43</strain>
    </source>
</reference>
<dbReference type="Pfam" id="PF09587">
    <property type="entry name" value="PGA_cap"/>
    <property type="match status" value="1"/>
</dbReference>
<dbReference type="InterPro" id="IPR052169">
    <property type="entry name" value="CW_Biosynth-Accessory"/>
</dbReference>
<feature type="region of interest" description="Disordered" evidence="2">
    <location>
        <begin position="35"/>
        <end position="64"/>
    </location>
</feature>
<dbReference type="RefSeq" id="WP_193498752.1">
    <property type="nucleotide sequence ID" value="NZ_CP063169.1"/>
</dbReference>
<dbReference type="InterPro" id="IPR029052">
    <property type="entry name" value="Metallo-depent_PP-like"/>
</dbReference>
<dbReference type="KEGG" id="halt:IM660_07675"/>
<dbReference type="AlphaFoldDB" id="A0A7M1SX04"/>
<evidence type="ECO:0000256" key="2">
    <source>
        <dbReference type="SAM" id="MobiDB-lite"/>
    </source>
</evidence>
<feature type="compositionally biased region" description="Low complexity" evidence="2">
    <location>
        <begin position="39"/>
        <end position="54"/>
    </location>
</feature>
<dbReference type="SMART" id="SM00854">
    <property type="entry name" value="PGA_cap"/>
    <property type="match status" value="1"/>
</dbReference>
<dbReference type="EMBL" id="CP063169">
    <property type="protein sequence ID" value="QOR72108.1"/>
    <property type="molecule type" value="Genomic_DNA"/>
</dbReference>
<accession>A0A7M1SX04</accession>
<dbReference type="SUPFAM" id="SSF56300">
    <property type="entry name" value="Metallo-dependent phosphatases"/>
    <property type="match status" value="1"/>
</dbReference>
<dbReference type="PANTHER" id="PTHR33393">
    <property type="entry name" value="POLYGLUTAMINE SYNTHESIS ACCESSORY PROTEIN RV0574C-RELATED"/>
    <property type="match status" value="1"/>
</dbReference>
<keyword evidence="5" id="KW-1185">Reference proteome</keyword>
<feature type="region of interest" description="Disordered" evidence="2">
    <location>
        <begin position="395"/>
        <end position="430"/>
    </location>
</feature>
<proteinExistence type="inferred from homology"/>
<evidence type="ECO:0000259" key="3">
    <source>
        <dbReference type="SMART" id="SM00854"/>
    </source>
</evidence>